<name>A0A379PLN6_9PROT</name>
<proteinExistence type="predicted"/>
<evidence type="ECO:0000313" key="1">
    <source>
        <dbReference type="EMBL" id="SUE95654.1"/>
    </source>
</evidence>
<accession>A0A379PLN6</accession>
<reference evidence="1 2" key="1">
    <citation type="submission" date="2018-06" db="EMBL/GenBank/DDBJ databases">
        <authorList>
            <consortium name="Pathogen Informatics"/>
            <person name="Doyle S."/>
        </authorList>
    </citation>
    <scope>NUCLEOTIDE SEQUENCE [LARGE SCALE GENOMIC DNA]</scope>
    <source>
        <strain evidence="1 2">NCTC13291</strain>
    </source>
</reference>
<evidence type="ECO:0000313" key="2">
    <source>
        <dbReference type="Proteomes" id="UP000254919"/>
    </source>
</evidence>
<sequence length="229" mass="24083">MTTLLERVLRSAAEDLGLSPQGWTALDGDLLNGQSFRHPDRPSLVIEVVCDGQAWSWSTGGSDRDERPVLLTASGQPWACVHDLAIGLHADARAALLAALAVAGDDLREARLCSTAMLHTRLAAVTGRRGTDVFVAPVKVVPGRETAPAAPRALVWDYRGVIPDGTEVSGTVVATDEVTAEDLAVHTCPVLHLISLRPRLAGLSPLPQIQAGAALELLFPASGDIAASR</sequence>
<dbReference type="RefSeq" id="WP_027297317.1">
    <property type="nucleotide sequence ID" value="NZ_CBCSHT010000084.1"/>
</dbReference>
<gene>
    <name evidence="1" type="ORF">NCTC13291_04542</name>
</gene>
<dbReference type="AlphaFoldDB" id="A0A379PLN6"/>
<organism evidence="1 2">
    <name type="scientific">Roseomonas mucosa</name>
    <dbReference type="NCBI Taxonomy" id="207340"/>
    <lineage>
        <taxon>Bacteria</taxon>
        <taxon>Pseudomonadati</taxon>
        <taxon>Pseudomonadota</taxon>
        <taxon>Alphaproteobacteria</taxon>
        <taxon>Acetobacterales</taxon>
        <taxon>Roseomonadaceae</taxon>
        <taxon>Roseomonas</taxon>
    </lineage>
</organism>
<dbReference type="Proteomes" id="UP000254919">
    <property type="component" value="Unassembled WGS sequence"/>
</dbReference>
<protein>
    <submittedName>
        <fullName evidence="1">Uncharacterized protein</fullName>
    </submittedName>
</protein>
<dbReference type="EMBL" id="UGVN01000003">
    <property type="protein sequence ID" value="SUE95654.1"/>
    <property type="molecule type" value="Genomic_DNA"/>
</dbReference>